<dbReference type="Gene3D" id="3.40.1080.20">
    <property type="entry name" value="Acetyl-CoA hydrolase/transferase C-terminal domain"/>
    <property type="match status" value="1"/>
</dbReference>
<name>A0A0P6XI93_9CHLR</name>
<protein>
    <submittedName>
        <fullName evidence="5">4-hydroxybutyrate CoA-transferase</fullName>
    </submittedName>
</protein>
<evidence type="ECO:0000259" key="3">
    <source>
        <dbReference type="Pfam" id="PF02550"/>
    </source>
</evidence>
<dbReference type="Gene3D" id="3.40.1080.10">
    <property type="entry name" value="Glutaconate Coenzyme A-transferase"/>
    <property type="match status" value="1"/>
</dbReference>
<evidence type="ECO:0000259" key="4">
    <source>
        <dbReference type="Pfam" id="PF13336"/>
    </source>
</evidence>
<dbReference type="Proteomes" id="UP000050430">
    <property type="component" value="Unassembled WGS sequence"/>
</dbReference>
<dbReference type="STRING" id="229920.ADM99_00755"/>
<evidence type="ECO:0000313" key="6">
    <source>
        <dbReference type="Proteomes" id="UP000050430"/>
    </source>
</evidence>
<dbReference type="RefSeq" id="WP_062423343.1">
    <property type="nucleotide sequence ID" value="NZ_BBYA01000014.1"/>
</dbReference>
<dbReference type="PANTHER" id="PTHR21432:SF20">
    <property type="entry name" value="ACETYL-COA HYDROLASE"/>
    <property type="match status" value="1"/>
</dbReference>
<feature type="domain" description="Acetyl-CoA hydrolase/transferase C-terminal" evidence="4">
    <location>
        <begin position="274"/>
        <end position="429"/>
    </location>
</feature>
<dbReference type="PATRIC" id="fig|229920.5.peg.2964"/>
<keyword evidence="6" id="KW-1185">Reference proteome</keyword>
<evidence type="ECO:0000313" key="5">
    <source>
        <dbReference type="EMBL" id="KPL74661.1"/>
    </source>
</evidence>
<gene>
    <name evidence="5" type="ORF">ADM99_00755</name>
</gene>
<sequence length="436" mass="47614">MDWKTEYAGKIVSADDAVRFIKSGQRVFLTGNCSVPRELLSALMRYAPEIHDVEVCQALTVTDEDYAAPPFAGHLRVNTLFISANVRKAVHEGRADFTPILLSEFPLLFMKGILPVDVALVHLSPPDDEGFCTFGIENGMTKGPAESSRLILAEINEQMPTTCGDTKIHISKLDAIIPVDYPLAEMPQGNDGSDPVMDKIGAHIGERIPDGATLQLGIGAIPDSVTKYLGHKKDLGIHSELISDGVIRLVENGVVTNSRKTIHTGKIATGFLLGSRKLHRWVDKNPIVEFYRTEYINNPFTIAKNYRMVAINSAIEVDLTGQICADSIGTRLYSGTGGQMDFIYGSSLAEEGMPIIALPSSSVSSNGAVINRIVPTLKSGAGVVTTRSHVHYIVTEYGMVDLYGKSIRQRAQSLISIAHPDFRDELIFEAKKLNYI</sequence>
<comment type="similarity">
    <text evidence="1">Belongs to the acetyl-CoA hydrolase/transferase family.</text>
</comment>
<dbReference type="PANTHER" id="PTHR21432">
    <property type="entry name" value="ACETYL-COA HYDROLASE-RELATED"/>
    <property type="match status" value="1"/>
</dbReference>
<comment type="caution">
    <text evidence="5">The sequence shown here is derived from an EMBL/GenBank/DDBJ whole genome shotgun (WGS) entry which is preliminary data.</text>
</comment>
<dbReference type="SUPFAM" id="SSF100950">
    <property type="entry name" value="NagB/RpiA/CoA transferase-like"/>
    <property type="match status" value="2"/>
</dbReference>
<keyword evidence="2 5" id="KW-0808">Transferase</keyword>
<dbReference type="InterPro" id="IPR038460">
    <property type="entry name" value="AcetylCoA_hyd_C_sf"/>
</dbReference>
<feature type="domain" description="Acetyl-CoA hydrolase/transferase N-terminal" evidence="3">
    <location>
        <begin position="4"/>
        <end position="177"/>
    </location>
</feature>
<dbReference type="OrthoDB" id="9801795at2"/>
<organism evidence="5 6">
    <name type="scientific">Leptolinea tardivitalis</name>
    <dbReference type="NCBI Taxonomy" id="229920"/>
    <lineage>
        <taxon>Bacteria</taxon>
        <taxon>Bacillati</taxon>
        <taxon>Chloroflexota</taxon>
        <taxon>Anaerolineae</taxon>
        <taxon>Anaerolineales</taxon>
        <taxon>Anaerolineaceae</taxon>
        <taxon>Leptolinea</taxon>
    </lineage>
</organism>
<evidence type="ECO:0000256" key="1">
    <source>
        <dbReference type="ARBA" id="ARBA00009632"/>
    </source>
</evidence>
<dbReference type="GO" id="GO:0006083">
    <property type="term" value="P:acetate metabolic process"/>
    <property type="evidence" value="ECO:0007669"/>
    <property type="project" value="InterPro"/>
</dbReference>
<dbReference type="InterPro" id="IPR037171">
    <property type="entry name" value="NagB/RpiA_transferase-like"/>
</dbReference>
<accession>A0A0P6XI93</accession>
<dbReference type="InterPro" id="IPR003702">
    <property type="entry name" value="ActCoA_hydro_N"/>
</dbReference>
<dbReference type="InterPro" id="IPR026888">
    <property type="entry name" value="AcetylCoA_hyd_C"/>
</dbReference>
<dbReference type="Pfam" id="PF13336">
    <property type="entry name" value="AcetylCoA_hyd_C"/>
    <property type="match status" value="1"/>
</dbReference>
<dbReference type="Pfam" id="PF02550">
    <property type="entry name" value="AcetylCoA_hydro"/>
    <property type="match status" value="1"/>
</dbReference>
<proteinExistence type="inferred from homology"/>
<evidence type="ECO:0000256" key="2">
    <source>
        <dbReference type="ARBA" id="ARBA00022679"/>
    </source>
</evidence>
<dbReference type="EMBL" id="LGCK01000002">
    <property type="protein sequence ID" value="KPL74661.1"/>
    <property type="molecule type" value="Genomic_DNA"/>
</dbReference>
<dbReference type="Gene3D" id="3.30.750.70">
    <property type="entry name" value="4-hydroxybutyrate coenzyme like domains"/>
    <property type="match status" value="1"/>
</dbReference>
<dbReference type="GO" id="GO:0008775">
    <property type="term" value="F:acetate CoA-transferase activity"/>
    <property type="evidence" value="ECO:0007669"/>
    <property type="project" value="InterPro"/>
</dbReference>
<dbReference type="AlphaFoldDB" id="A0A0P6XI93"/>
<reference evidence="5 6" key="1">
    <citation type="submission" date="2015-07" db="EMBL/GenBank/DDBJ databases">
        <title>Genome sequence of Leptolinea tardivitalis DSM 16556.</title>
        <authorList>
            <person name="Hemp J."/>
            <person name="Ward L.M."/>
            <person name="Pace L.A."/>
            <person name="Fischer W.W."/>
        </authorList>
    </citation>
    <scope>NUCLEOTIDE SEQUENCE [LARGE SCALE GENOMIC DNA]</scope>
    <source>
        <strain evidence="5 6">YMTK-2</strain>
    </source>
</reference>
<dbReference type="InterPro" id="IPR046433">
    <property type="entry name" value="ActCoA_hydro"/>
</dbReference>